<keyword evidence="2" id="KW-0966">Cell projection</keyword>
<dbReference type="OrthoDB" id="7690273at2"/>
<dbReference type="Pfam" id="PF10135">
    <property type="entry name" value="Rod-binding"/>
    <property type="match status" value="1"/>
</dbReference>
<name>A0A212AA05_9RHOB</name>
<gene>
    <name evidence="2" type="ORF">CDV49_12400</name>
</gene>
<evidence type="ECO:0000259" key="1">
    <source>
        <dbReference type="Pfam" id="PF10135"/>
    </source>
</evidence>
<sequence length="87" mass="9118">MPMEIDGMPNQSRLLKLRAAAEALEGAFLAEMLKPAEAKNDFGGGVGEGQFASFLREAQAKQLVRAGGVGLSESLFTALIRGESGHA</sequence>
<accession>A0A212AA05</accession>
<reference evidence="2 3" key="1">
    <citation type="submission" date="2016-12" db="EMBL/GenBank/DDBJ databases">
        <title>Comparison of Traditional DNA-DNA Hybridization with In Silico Genomic Analysis.</title>
        <authorList>
            <person name="Nicholson A.C."/>
            <person name="Humrighouse B.W."/>
            <person name="Graziano J."/>
            <person name="Lasker B."/>
            <person name="Whitney A.M."/>
            <person name="Mcquiston J.R."/>
        </authorList>
    </citation>
    <scope>NUCLEOTIDE SEQUENCE [LARGE SCALE GENOMIC DNA]</scope>
    <source>
        <strain evidence="2 3">H2240</strain>
    </source>
</reference>
<dbReference type="Proteomes" id="UP000196878">
    <property type="component" value="Unassembled WGS sequence"/>
</dbReference>
<keyword evidence="3" id="KW-1185">Reference proteome</keyword>
<feature type="domain" description="Flagellar protein FlgJ N-terminal" evidence="1">
    <location>
        <begin position="37"/>
        <end position="76"/>
    </location>
</feature>
<dbReference type="InterPro" id="IPR019301">
    <property type="entry name" value="Flagellar_prot_FlgJ_N"/>
</dbReference>
<organism evidence="2 3">
    <name type="scientific">Haematobacter genomosp. 1</name>
    <dbReference type="NCBI Taxonomy" id="366618"/>
    <lineage>
        <taxon>Bacteria</taxon>
        <taxon>Pseudomonadati</taxon>
        <taxon>Pseudomonadota</taxon>
        <taxon>Alphaproteobacteria</taxon>
        <taxon>Rhodobacterales</taxon>
        <taxon>Paracoccaceae</taxon>
        <taxon>Haematobacter</taxon>
    </lineage>
</organism>
<dbReference type="EMBL" id="NIPW01000024">
    <property type="protein sequence ID" value="OWJ76953.1"/>
    <property type="molecule type" value="Genomic_DNA"/>
</dbReference>
<proteinExistence type="predicted"/>
<keyword evidence="2" id="KW-0282">Flagellum</keyword>
<evidence type="ECO:0000313" key="3">
    <source>
        <dbReference type="Proteomes" id="UP000196878"/>
    </source>
</evidence>
<comment type="caution">
    <text evidence="2">The sequence shown here is derived from an EMBL/GenBank/DDBJ whole genome shotgun (WGS) entry which is preliminary data.</text>
</comment>
<keyword evidence="2" id="KW-0969">Cilium</keyword>
<dbReference type="AlphaFoldDB" id="A0A212AA05"/>
<protein>
    <submittedName>
        <fullName evidence="2">Flagellar biosynthesis protein FlgJ</fullName>
    </submittedName>
</protein>
<evidence type="ECO:0000313" key="2">
    <source>
        <dbReference type="EMBL" id="OWJ76953.1"/>
    </source>
</evidence>